<reference evidence="12" key="2">
    <citation type="journal article" date="2017" name="J. Anim. Genet.">
        <title>Multiple reference genome sequences of hot pepper reveal the massive evolution of plant disease resistance genes by retroduplication.</title>
        <authorList>
            <person name="Kim S."/>
            <person name="Park J."/>
            <person name="Yeom S.-I."/>
            <person name="Kim Y.-M."/>
            <person name="Seo E."/>
            <person name="Kim K.-T."/>
            <person name="Kim M.-S."/>
            <person name="Lee J.M."/>
            <person name="Cheong K."/>
            <person name="Shin H.-S."/>
            <person name="Kim S.-B."/>
            <person name="Han K."/>
            <person name="Lee J."/>
            <person name="Park M."/>
            <person name="Lee H.-A."/>
            <person name="Lee H.-Y."/>
            <person name="Lee Y."/>
            <person name="Oh S."/>
            <person name="Lee J.H."/>
            <person name="Choi E."/>
            <person name="Choi E."/>
            <person name="Lee S.E."/>
            <person name="Jeon J."/>
            <person name="Kim H."/>
            <person name="Choi G."/>
            <person name="Song H."/>
            <person name="Lee J."/>
            <person name="Lee S.-C."/>
            <person name="Kwon J.-K."/>
            <person name="Lee H.-Y."/>
            <person name="Koo N."/>
            <person name="Hong Y."/>
            <person name="Kim R.W."/>
            <person name="Kang W.-H."/>
            <person name="Huh J.H."/>
            <person name="Kang B.-C."/>
            <person name="Yang T.-J."/>
            <person name="Lee Y.-H."/>
            <person name="Bennetzen J.L."/>
            <person name="Choi D."/>
        </authorList>
    </citation>
    <scope>NUCLEOTIDE SEQUENCE [LARGE SCALE GENOMIC DNA]</scope>
    <source>
        <strain evidence="12">cv. PBC81</strain>
    </source>
</reference>
<dbReference type="EMBL" id="MLFT02000010">
    <property type="protein sequence ID" value="PHT35670.1"/>
    <property type="molecule type" value="Genomic_DNA"/>
</dbReference>
<gene>
    <name evidence="11" type="ORF">CQW23_23370</name>
</gene>
<evidence type="ECO:0000256" key="9">
    <source>
        <dbReference type="SAM" id="MobiDB-lite"/>
    </source>
</evidence>
<name>A0A2G2VRR9_CAPBA</name>
<evidence type="ECO:0000256" key="6">
    <source>
        <dbReference type="ARBA" id="ARBA00023163"/>
    </source>
</evidence>
<dbReference type="PROSITE" id="PS00028">
    <property type="entry name" value="ZINC_FINGER_C2H2_1"/>
    <property type="match status" value="1"/>
</dbReference>
<dbReference type="GO" id="GO:0008270">
    <property type="term" value="F:zinc ion binding"/>
    <property type="evidence" value="ECO:0007669"/>
    <property type="project" value="UniProtKB-KW"/>
</dbReference>
<dbReference type="InterPro" id="IPR052426">
    <property type="entry name" value="Plant_dev_regulator"/>
</dbReference>
<dbReference type="SMART" id="SM00355">
    <property type="entry name" value="ZnF_C2H2"/>
    <property type="match status" value="1"/>
</dbReference>
<feature type="domain" description="C2H2-type" evidence="10">
    <location>
        <begin position="182"/>
        <end position="209"/>
    </location>
</feature>
<evidence type="ECO:0000313" key="12">
    <source>
        <dbReference type="Proteomes" id="UP000224567"/>
    </source>
</evidence>
<dbReference type="Gene3D" id="3.30.160.60">
    <property type="entry name" value="Classic Zinc Finger"/>
    <property type="match status" value="1"/>
</dbReference>
<organism evidence="11 12">
    <name type="scientific">Capsicum baccatum</name>
    <name type="common">Peruvian pepper</name>
    <dbReference type="NCBI Taxonomy" id="33114"/>
    <lineage>
        <taxon>Eukaryota</taxon>
        <taxon>Viridiplantae</taxon>
        <taxon>Streptophyta</taxon>
        <taxon>Embryophyta</taxon>
        <taxon>Tracheophyta</taxon>
        <taxon>Spermatophyta</taxon>
        <taxon>Magnoliopsida</taxon>
        <taxon>eudicotyledons</taxon>
        <taxon>Gunneridae</taxon>
        <taxon>Pentapetalae</taxon>
        <taxon>asterids</taxon>
        <taxon>lamiids</taxon>
        <taxon>Solanales</taxon>
        <taxon>Solanaceae</taxon>
        <taxon>Solanoideae</taxon>
        <taxon>Capsiceae</taxon>
        <taxon>Capsicum</taxon>
    </lineage>
</organism>
<keyword evidence="7" id="KW-0539">Nucleus</keyword>
<comment type="subcellular location">
    <subcellularLocation>
        <location evidence="1">Nucleus</location>
    </subcellularLocation>
</comment>
<keyword evidence="4" id="KW-0862">Zinc</keyword>
<dbReference type="OrthoDB" id="780709at2759"/>
<dbReference type="GO" id="GO:0005634">
    <property type="term" value="C:nucleus"/>
    <property type="evidence" value="ECO:0007669"/>
    <property type="project" value="UniProtKB-SubCell"/>
</dbReference>
<accession>A0A2G2VRR9</accession>
<keyword evidence="2" id="KW-0479">Metal-binding</keyword>
<dbReference type="InterPro" id="IPR013087">
    <property type="entry name" value="Znf_C2H2_type"/>
</dbReference>
<dbReference type="InterPro" id="IPR036236">
    <property type="entry name" value="Znf_C2H2_sf"/>
</dbReference>
<dbReference type="PANTHER" id="PTHR45801">
    <property type="entry name" value="OS07G0101800 PROTEIN"/>
    <property type="match status" value="1"/>
</dbReference>
<evidence type="ECO:0000256" key="5">
    <source>
        <dbReference type="ARBA" id="ARBA00023015"/>
    </source>
</evidence>
<evidence type="ECO:0000256" key="3">
    <source>
        <dbReference type="ARBA" id="ARBA00022771"/>
    </source>
</evidence>
<sequence>MVYSLVTLPTIPRQHEEKALPEHWDCGVFITRYPEYLSEGMDVPSESFEAEYHRIQYATLLRNYGLQKEKKGYVSDNYDPLRPMSFDHLVVPISDSCPSVAPFEPPTPIRRVKYKVNEFFEHYKSRLIVWGDAQVEVPLFTSVIVLSINPMEMIDPSNSENSNKILTWRSEELLGLGQVKFYRCSFCKRGFSNAQALGGHMNIHRRDRARLREFSSDQNLLSLDINNSIYPPPLLANDDLLQREVSSPYDEAIICSSSKRRCVTYEDQKDHPTSKVNYDHNPPPPPPPPAHNVSLQREVSSYDKTIICSPSKKPCVAYEDIDHPTYKVNYDYNPLPHRPPSNDESFQREVSSYDETIISSSSKRPCVTYDEESDHSRAVIIGDLLQLSLFKETPLIKEARNRMEGKVENKGIQLSPPSELDLELRLGMEQPKSSIEI</sequence>
<evidence type="ECO:0000259" key="10">
    <source>
        <dbReference type="PROSITE" id="PS50157"/>
    </source>
</evidence>
<evidence type="ECO:0000256" key="4">
    <source>
        <dbReference type="ARBA" id="ARBA00022833"/>
    </source>
</evidence>
<proteinExistence type="predicted"/>
<dbReference type="PROSITE" id="PS50157">
    <property type="entry name" value="ZINC_FINGER_C2H2_2"/>
    <property type="match status" value="1"/>
</dbReference>
<dbReference type="STRING" id="33114.A0A2G2VRR9"/>
<evidence type="ECO:0000313" key="11">
    <source>
        <dbReference type="EMBL" id="PHT35670.1"/>
    </source>
</evidence>
<feature type="region of interest" description="Disordered" evidence="9">
    <location>
        <begin position="265"/>
        <end position="292"/>
    </location>
</feature>
<keyword evidence="6" id="KW-0804">Transcription</keyword>
<dbReference type="PANTHER" id="PTHR45801:SF108">
    <property type="entry name" value="VEGETATIVE CELL WALL PROTEIN GP1-LIKE"/>
    <property type="match status" value="1"/>
</dbReference>
<dbReference type="Proteomes" id="UP000224567">
    <property type="component" value="Unassembled WGS sequence"/>
</dbReference>
<dbReference type="AlphaFoldDB" id="A0A2G2VRR9"/>
<protein>
    <submittedName>
        <fullName evidence="11">Transcriptional regulator TAC1</fullName>
    </submittedName>
</protein>
<keyword evidence="5" id="KW-0805">Transcription regulation</keyword>
<comment type="caution">
    <text evidence="11">The sequence shown here is derived from an EMBL/GenBank/DDBJ whole genome shotgun (WGS) entry which is preliminary data.</text>
</comment>
<dbReference type="SUPFAM" id="SSF57667">
    <property type="entry name" value="beta-beta-alpha zinc fingers"/>
    <property type="match status" value="1"/>
</dbReference>
<keyword evidence="12" id="KW-1185">Reference proteome</keyword>
<reference evidence="11 12" key="1">
    <citation type="journal article" date="2017" name="Genome Biol.">
        <title>New reference genome sequences of hot pepper reveal the massive evolution of plant disease-resistance genes by retroduplication.</title>
        <authorList>
            <person name="Kim S."/>
            <person name="Park J."/>
            <person name="Yeom S.I."/>
            <person name="Kim Y.M."/>
            <person name="Seo E."/>
            <person name="Kim K.T."/>
            <person name="Kim M.S."/>
            <person name="Lee J.M."/>
            <person name="Cheong K."/>
            <person name="Shin H.S."/>
            <person name="Kim S.B."/>
            <person name="Han K."/>
            <person name="Lee J."/>
            <person name="Park M."/>
            <person name="Lee H.A."/>
            <person name="Lee H.Y."/>
            <person name="Lee Y."/>
            <person name="Oh S."/>
            <person name="Lee J.H."/>
            <person name="Choi E."/>
            <person name="Choi E."/>
            <person name="Lee S.E."/>
            <person name="Jeon J."/>
            <person name="Kim H."/>
            <person name="Choi G."/>
            <person name="Song H."/>
            <person name="Lee J."/>
            <person name="Lee S.C."/>
            <person name="Kwon J.K."/>
            <person name="Lee H.Y."/>
            <person name="Koo N."/>
            <person name="Hong Y."/>
            <person name="Kim R.W."/>
            <person name="Kang W.H."/>
            <person name="Huh J.H."/>
            <person name="Kang B.C."/>
            <person name="Yang T.J."/>
            <person name="Lee Y.H."/>
            <person name="Bennetzen J.L."/>
            <person name="Choi D."/>
        </authorList>
    </citation>
    <scope>NUCLEOTIDE SEQUENCE [LARGE SCALE GENOMIC DNA]</scope>
    <source>
        <strain evidence="12">cv. PBC81</strain>
    </source>
</reference>
<feature type="compositionally biased region" description="Pro residues" evidence="9">
    <location>
        <begin position="281"/>
        <end position="290"/>
    </location>
</feature>
<evidence type="ECO:0000256" key="7">
    <source>
        <dbReference type="ARBA" id="ARBA00023242"/>
    </source>
</evidence>
<evidence type="ECO:0000256" key="8">
    <source>
        <dbReference type="PROSITE-ProRule" id="PRU00042"/>
    </source>
</evidence>
<evidence type="ECO:0000256" key="2">
    <source>
        <dbReference type="ARBA" id="ARBA00022723"/>
    </source>
</evidence>
<evidence type="ECO:0000256" key="1">
    <source>
        <dbReference type="ARBA" id="ARBA00004123"/>
    </source>
</evidence>
<keyword evidence="3 8" id="KW-0863">Zinc-finger</keyword>